<evidence type="ECO:0000256" key="1">
    <source>
        <dbReference type="SAM" id="SignalP"/>
    </source>
</evidence>
<dbReference type="AlphaFoldDB" id="A0A4V2W124"/>
<keyword evidence="3" id="KW-1185">Reference proteome</keyword>
<evidence type="ECO:0000313" key="3">
    <source>
        <dbReference type="Proteomes" id="UP000295367"/>
    </source>
</evidence>
<reference evidence="2 3" key="1">
    <citation type="submission" date="2019-03" db="EMBL/GenBank/DDBJ databases">
        <title>Genomic Encyclopedia of Type Strains, Phase IV (KMG-IV): sequencing the most valuable type-strain genomes for metagenomic binning, comparative biology and taxonomic classification.</title>
        <authorList>
            <person name="Goeker M."/>
        </authorList>
    </citation>
    <scope>NUCLEOTIDE SEQUENCE [LARGE SCALE GENOMIC DNA]</scope>
    <source>
        <strain evidence="2 3">DSM 100309</strain>
    </source>
</reference>
<dbReference type="EMBL" id="SMCO01000020">
    <property type="protein sequence ID" value="TCV82559.1"/>
    <property type="molecule type" value="Genomic_DNA"/>
</dbReference>
<protein>
    <recommendedName>
        <fullName evidence="4">DUF302 domain-containing protein</fullName>
    </recommendedName>
</protein>
<evidence type="ECO:0008006" key="4">
    <source>
        <dbReference type="Google" id="ProtNLM"/>
    </source>
</evidence>
<keyword evidence="1" id="KW-0732">Signal</keyword>
<feature type="signal peptide" evidence="1">
    <location>
        <begin position="1"/>
        <end position="19"/>
    </location>
</feature>
<sequence length="297" mass="32144">MKKYLILLAMLIWAPIALAVTPYIYGDKVNGGDIKSTMAQVEKKVAAEGFSVIGHHYPAGMSQYYGVLIVTDKGILDAIRSMGGAAIVGAAIRIGVRSDGTVSYMNPDYWYRAYFRKQFSSAEGAVKAVKEKLSSALGAGKGFGGDEKPDSLANYRYMVGMEKFDSDKNELKSYPSFESAVKAVQDNLAKGKNTTSKSYEVIMADKKIAVFGVAMNDPKTGESWFVKKIGSDNIAALPYEIYVVNGKVNALYGRYRLALAWPNLGMGTFMGISDAPDEILETLTGVAGGIYEKSSAF</sequence>
<name>A0A4V2W124_9PROT</name>
<dbReference type="Proteomes" id="UP000295367">
    <property type="component" value="Unassembled WGS sequence"/>
</dbReference>
<feature type="chain" id="PRO_5020508369" description="DUF302 domain-containing protein" evidence="1">
    <location>
        <begin position="20"/>
        <end position="297"/>
    </location>
</feature>
<comment type="caution">
    <text evidence="2">The sequence shown here is derived from an EMBL/GenBank/DDBJ whole genome shotgun (WGS) entry which is preliminary data.</text>
</comment>
<evidence type="ECO:0000313" key="2">
    <source>
        <dbReference type="EMBL" id="TCV82559.1"/>
    </source>
</evidence>
<accession>A0A4V2W124</accession>
<organism evidence="2 3">
    <name type="scientific">Sulfurirhabdus autotrophica</name>
    <dbReference type="NCBI Taxonomy" id="1706046"/>
    <lineage>
        <taxon>Bacteria</taxon>
        <taxon>Pseudomonadati</taxon>
        <taxon>Pseudomonadota</taxon>
        <taxon>Betaproteobacteria</taxon>
        <taxon>Nitrosomonadales</taxon>
        <taxon>Sulfuricellaceae</taxon>
        <taxon>Sulfurirhabdus</taxon>
    </lineage>
</organism>
<dbReference type="OrthoDB" id="9814711at2"/>
<dbReference type="RefSeq" id="WP_124945037.1">
    <property type="nucleotide sequence ID" value="NZ_BHVT01000007.1"/>
</dbReference>
<gene>
    <name evidence="2" type="ORF">EDC63_12053</name>
</gene>
<proteinExistence type="predicted"/>